<accession>A0A9N9TXV5</accession>
<keyword evidence="4" id="KW-1185">Reference proteome</keyword>
<keyword evidence="1" id="KW-1133">Transmembrane helix</keyword>
<evidence type="ECO:0000256" key="2">
    <source>
        <dbReference type="SAM" id="SignalP"/>
    </source>
</evidence>
<dbReference type="OrthoDB" id="6617422at2759"/>
<gene>
    <name evidence="3" type="ORF">PHYEVI_LOCUS9701</name>
</gene>
<feature type="chain" id="PRO_5040406913" evidence="2">
    <location>
        <begin position="25"/>
        <end position="330"/>
    </location>
</feature>
<feature type="signal peptide" evidence="2">
    <location>
        <begin position="1"/>
        <end position="24"/>
    </location>
</feature>
<protein>
    <submittedName>
        <fullName evidence="3">Uncharacterized protein</fullName>
    </submittedName>
</protein>
<organism evidence="3 4">
    <name type="scientific">Phyllotreta striolata</name>
    <name type="common">Striped flea beetle</name>
    <name type="synonym">Crioceris striolata</name>
    <dbReference type="NCBI Taxonomy" id="444603"/>
    <lineage>
        <taxon>Eukaryota</taxon>
        <taxon>Metazoa</taxon>
        <taxon>Ecdysozoa</taxon>
        <taxon>Arthropoda</taxon>
        <taxon>Hexapoda</taxon>
        <taxon>Insecta</taxon>
        <taxon>Pterygota</taxon>
        <taxon>Neoptera</taxon>
        <taxon>Endopterygota</taxon>
        <taxon>Coleoptera</taxon>
        <taxon>Polyphaga</taxon>
        <taxon>Cucujiformia</taxon>
        <taxon>Chrysomeloidea</taxon>
        <taxon>Chrysomelidae</taxon>
        <taxon>Galerucinae</taxon>
        <taxon>Alticini</taxon>
        <taxon>Phyllotreta</taxon>
    </lineage>
</organism>
<keyword evidence="1" id="KW-0472">Membrane</keyword>
<sequence>MSLQMTHVNCLIITFAMVLQETFSIWPPPYNLTLNDEETFEIFDPIDPEDLQEVYDEEMISKEDMRNLQVESDNDKYYRIHRSVNNDKENSWDIGEEPVKKREIFEEFNPDVEYPAPFKAGLVNAEGEFVNEDDVIYFDDRNEDVAGKKKREDQVSTEDNYDYNKLKEQFDNEVKQASVSNETVNYTNVKEDESIKDSIKTFLDIGKEPKNCTNEERKGIGLGAIECLWADFRKPKLRNHLLEKVIRIALIWFIVYLVIAIPLWCQYGWCCCCCRCAICRPLEQIEEVKRFCAQNPPGTYHDEDGNATKYEPTRFEKYAQKALEKQLRDM</sequence>
<name>A0A9N9TXV5_PHYSR</name>
<dbReference type="Proteomes" id="UP001153712">
    <property type="component" value="Chromosome 6"/>
</dbReference>
<reference evidence="3" key="1">
    <citation type="submission" date="2022-01" db="EMBL/GenBank/DDBJ databases">
        <authorList>
            <person name="King R."/>
        </authorList>
    </citation>
    <scope>NUCLEOTIDE SEQUENCE</scope>
</reference>
<keyword evidence="1" id="KW-0812">Transmembrane</keyword>
<dbReference type="AlphaFoldDB" id="A0A9N9TXV5"/>
<proteinExistence type="predicted"/>
<evidence type="ECO:0000256" key="1">
    <source>
        <dbReference type="SAM" id="Phobius"/>
    </source>
</evidence>
<evidence type="ECO:0000313" key="4">
    <source>
        <dbReference type="Proteomes" id="UP001153712"/>
    </source>
</evidence>
<dbReference type="EMBL" id="OU900099">
    <property type="protein sequence ID" value="CAG9863411.1"/>
    <property type="molecule type" value="Genomic_DNA"/>
</dbReference>
<keyword evidence="2" id="KW-0732">Signal</keyword>
<evidence type="ECO:0000313" key="3">
    <source>
        <dbReference type="EMBL" id="CAG9863411.1"/>
    </source>
</evidence>
<feature type="transmembrane region" description="Helical" evidence="1">
    <location>
        <begin position="245"/>
        <end position="269"/>
    </location>
</feature>